<gene>
    <name evidence="3" type="ORF">Rhal01_01735</name>
</gene>
<organism evidence="3 4">
    <name type="scientific">Rubritalea halochordaticola</name>
    <dbReference type="NCBI Taxonomy" id="714537"/>
    <lineage>
        <taxon>Bacteria</taxon>
        <taxon>Pseudomonadati</taxon>
        <taxon>Verrucomicrobiota</taxon>
        <taxon>Verrucomicrobiia</taxon>
        <taxon>Verrucomicrobiales</taxon>
        <taxon>Rubritaleaceae</taxon>
        <taxon>Rubritalea</taxon>
    </lineage>
</organism>
<name>A0ABP9UYQ4_9BACT</name>
<keyword evidence="1" id="KW-0472">Membrane</keyword>
<keyword evidence="4" id="KW-1185">Reference proteome</keyword>
<feature type="transmembrane region" description="Helical" evidence="1">
    <location>
        <begin position="79"/>
        <end position="98"/>
    </location>
</feature>
<dbReference type="InterPro" id="IPR000917">
    <property type="entry name" value="Sulfatase_N"/>
</dbReference>
<feature type="transmembrane region" description="Helical" evidence="1">
    <location>
        <begin position="182"/>
        <end position="202"/>
    </location>
</feature>
<comment type="caution">
    <text evidence="3">The sequence shown here is derived from an EMBL/GenBank/DDBJ whole genome shotgun (WGS) entry which is preliminary data.</text>
</comment>
<dbReference type="SUPFAM" id="SSF53649">
    <property type="entry name" value="Alkaline phosphatase-like"/>
    <property type="match status" value="1"/>
</dbReference>
<dbReference type="InterPro" id="IPR052701">
    <property type="entry name" value="GAG_Ulvan_Degrading_Sulfatases"/>
</dbReference>
<evidence type="ECO:0000259" key="2">
    <source>
        <dbReference type="Pfam" id="PF00884"/>
    </source>
</evidence>
<dbReference type="EMBL" id="BAABRL010000004">
    <property type="protein sequence ID" value="GAA5495556.1"/>
    <property type="molecule type" value="Genomic_DNA"/>
</dbReference>
<feature type="transmembrane region" description="Helical" evidence="1">
    <location>
        <begin position="145"/>
        <end position="162"/>
    </location>
</feature>
<dbReference type="PANTHER" id="PTHR43751:SF3">
    <property type="entry name" value="SULFATASE N-TERMINAL DOMAIN-CONTAINING PROTEIN"/>
    <property type="match status" value="1"/>
</dbReference>
<dbReference type="PANTHER" id="PTHR43751">
    <property type="entry name" value="SULFATASE"/>
    <property type="match status" value="1"/>
</dbReference>
<keyword evidence="1" id="KW-0812">Transmembrane</keyword>
<evidence type="ECO:0000313" key="4">
    <source>
        <dbReference type="Proteomes" id="UP001424741"/>
    </source>
</evidence>
<evidence type="ECO:0000313" key="3">
    <source>
        <dbReference type="EMBL" id="GAA5495556.1"/>
    </source>
</evidence>
<dbReference type="Proteomes" id="UP001424741">
    <property type="component" value="Unassembled WGS sequence"/>
</dbReference>
<protein>
    <recommendedName>
        <fullName evidence="2">Sulfatase N-terminal domain-containing protein</fullName>
    </recommendedName>
</protein>
<dbReference type="Pfam" id="PF00884">
    <property type="entry name" value="Sulfatase"/>
    <property type="match status" value="1"/>
</dbReference>
<proteinExistence type="predicted"/>
<feature type="domain" description="Sulfatase N-terminal" evidence="2">
    <location>
        <begin position="382"/>
        <end position="667"/>
    </location>
</feature>
<keyword evidence="1" id="KW-1133">Transmembrane helix</keyword>
<accession>A0ABP9UYQ4</accession>
<dbReference type="InterPro" id="IPR017850">
    <property type="entry name" value="Alkaline_phosphatase_core_sf"/>
</dbReference>
<feature type="transmembrane region" description="Helical" evidence="1">
    <location>
        <begin position="214"/>
        <end position="236"/>
    </location>
</feature>
<sequence>MPKNILHSLLWIGGLLFGITPFIAQHQYGETKVSPYMGENYFGSHILILLGLMAAGSFMWGGLARWLRFGDSKAYQAKTWSITALVILTVIVSLGLSWRLTGYSYLLTGAAGWIAVAFGSIHFSKHPGPTYSDFKSIVLWLAKPHHWNAVFFGTLFALLLWHNHQMISSLRSLDGAHKFSLFINRFFTQISFIGVLYFVIQLSIETGPRWSRIFIWSCASLAPIAIILDHFFVGFWSNTLMDYLNNLGFDGLLNMADELKGGGIQVGVVTFFSICILVLVLFSGITWLTIHLSKRFDFKIRPIVVMALIVLGFGGATLEQSLGQSWKTRRNWMREYAAFELQISTIRPPEGLAFFEVKFRDHHWAQDAIDDDRELRITRKPDIYIIFIESFRADSLTREITPFLHQFKSEEAQPISHGWACSNGTHLGWYGSFTSQIPLQWEDSRAMDRDLNWPGLYAFRLLKQSGYNLSIFAPSDLAFREMGPHFFSTENKLFTQHLIHDEDMPLPEREVALLEKFKGDLASQQNGSHFTLFAIDSSHFMYTWHKDFNPPFMPYHTGSFFPSSPDDQELQEVLNKYYNSLAWADKLAKDFCQSLKDADKYDDSIVIILGDHGEEFQDNGGWLHVSSLENEQVAVPIMIKWPKSHGRGPLLNDVSQLDIMPGILDYLTEGNPPANTAGLSILQSEERTAIATTAQGGKTREAMLLARNGYKAYFTWQHYWNGRPPNSITLSRMTGPEGDIILPTENDYLDTLKKHFPDAFPRFFHSFHLKPQTFEK</sequence>
<feature type="transmembrane region" description="Helical" evidence="1">
    <location>
        <begin position="104"/>
        <end position="124"/>
    </location>
</feature>
<reference evidence="3 4" key="1">
    <citation type="submission" date="2024-02" db="EMBL/GenBank/DDBJ databases">
        <title>Rubritalea halochordaticola NBRC 107102.</title>
        <authorList>
            <person name="Ichikawa N."/>
            <person name="Katano-Makiyama Y."/>
            <person name="Hidaka K."/>
        </authorList>
    </citation>
    <scope>NUCLEOTIDE SEQUENCE [LARGE SCALE GENOMIC DNA]</scope>
    <source>
        <strain evidence="3 4">NBRC 107102</strain>
    </source>
</reference>
<dbReference type="Gene3D" id="3.40.720.10">
    <property type="entry name" value="Alkaline Phosphatase, subunit A"/>
    <property type="match status" value="1"/>
</dbReference>
<feature type="transmembrane region" description="Helical" evidence="1">
    <location>
        <begin position="264"/>
        <end position="288"/>
    </location>
</feature>
<feature type="transmembrane region" description="Helical" evidence="1">
    <location>
        <begin position="300"/>
        <end position="318"/>
    </location>
</feature>
<feature type="transmembrane region" description="Helical" evidence="1">
    <location>
        <begin position="48"/>
        <end position="67"/>
    </location>
</feature>
<evidence type="ECO:0000256" key="1">
    <source>
        <dbReference type="SAM" id="Phobius"/>
    </source>
</evidence>